<dbReference type="InterPro" id="IPR020941">
    <property type="entry name" value="SUFU-like_domain"/>
</dbReference>
<name>A0A1I0JS48_9PSED</name>
<dbReference type="AlphaFoldDB" id="A0A1I0JS48"/>
<dbReference type="EMBL" id="FOHW01000078">
    <property type="protein sequence ID" value="SEU13283.1"/>
    <property type="molecule type" value="Genomic_DNA"/>
</dbReference>
<proteinExistence type="predicted"/>
<sequence>MTLIAHIESTLGQIEQGWSFEEGSKSVQVVRCRNQPFDSVVTYLTVGLSNFSLSMPRGRKIRQELVFTANENFSARQIASFMLTFSNYILARNQALLRGDIIGPSEPLISGVAVNSIYASIPVLFDESFSTYTDSSPHTVMVWLIPLLTEEANFVKDRGWSLFEDMLELENPDLMDLNRGSIVKENG</sequence>
<dbReference type="Pfam" id="PF05076">
    <property type="entry name" value="SUFU"/>
    <property type="match status" value="1"/>
</dbReference>
<dbReference type="Proteomes" id="UP000182332">
    <property type="component" value="Unassembled WGS sequence"/>
</dbReference>
<reference evidence="2 3" key="1">
    <citation type="submission" date="2016-10" db="EMBL/GenBank/DDBJ databases">
        <authorList>
            <person name="de Groot N.N."/>
        </authorList>
    </citation>
    <scope>NUCLEOTIDE SEQUENCE [LARGE SCALE GENOMIC DNA]</scope>
    <source>
        <strain evidence="2 3">DSM 11363</strain>
    </source>
</reference>
<evidence type="ECO:0000259" key="1">
    <source>
        <dbReference type="Pfam" id="PF05076"/>
    </source>
</evidence>
<evidence type="ECO:0000313" key="3">
    <source>
        <dbReference type="Proteomes" id="UP000182332"/>
    </source>
</evidence>
<dbReference type="OrthoDB" id="1249375at2"/>
<feature type="domain" description="Suppressor of fused-like" evidence="1">
    <location>
        <begin position="24"/>
        <end position="179"/>
    </location>
</feature>
<gene>
    <name evidence="2" type="ORF">SAMN05216197_1782</name>
</gene>
<dbReference type="RefSeq" id="WP_074893727.1">
    <property type="nucleotide sequence ID" value="NZ_FOHW01000078.1"/>
</dbReference>
<organism evidence="2 3">
    <name type="scientific">Pseudomonas graminis</name>
    <dbReference type="NCBI Taxonomy" id="158627"/>
    <lineage>
        <taxon>Bacteria</taxon>
        <taxon>Pseudomonadati</taxon>
        <taxon>Pseudomonadota</taxon>
        <taxon>Gammaproteobacteria</taxon>
        <taxon>Pseudomonadales</taxon>
        <taxon>Pseudomonadaceae</taxon>
        <taxon>Pseudomonas</taxon>
    </lineage>
</organism>
<protein>
    <submittedName>
        <fullName evidence="2">Suppressor of fused protein (SUFU)</fullName>
    </submittedName>
</protein>
<accession>A0A1I0JS48</accession>
<evidence type="ECO:0000313" key="2">
    <source>
        <dbReference type="EMBL" id="SEU13283.1"/>
    </source>
</evidence>